<dbReference type="AlphaFoldDB" id="A0AAD3RKG0"/>
<organism evidence="2 3">
    <name type="scientific">Lates japonicus</name>
    <name type="common">Japanese lates</name>
    <dbReference type="NCBI Taxonomy" id="270547"/>
    <lineage>
        <taxon>Eukaryota</taxon>
        <taxon>Metazoa</taxon>
        <taxon>Chordata</taxon>
        <taxon>Craniata</taxon>
        <taxon>Vertebrata</taxon>
        <taxon>Euteleostomi</taxon>
        <taxon>Actinopterygii</taxon>
        <taxon>Neopterygii</taxon>
        <taxon>Teleostei</taxon>
        <taxon>Neoteleostei</taxon>
        <taxon>Acanthomorphata</taxon>
        <taxon>Carangaria</taxon>
        <taxon>Carangaria incertae sedis</taxon>
        <taxon>Centropomidae</taxon>
        <taxon>Lates</taxon>
    </lineage>
</organism>
<keyword evidence="3" id="KW-1185">Reference proteome</keyword>
<sequence>MEMTSHHKLCVTVGTGPGRAGTALVTMAQRPKPAELAVRAHRTAASPAVSSSLREQTVCPPECENITGRASSRSQEVSVSTDVQEQIQVFRCKSSRLVWQLDCKKTLWSKGTSLVFVSLEKKETVFRTVFRERDGMNSTSLTRKETERKAAASAPAGPQ</sequence>
<dbReference type="Proteomes" id="UP001279410">
    <property type="component" value="Unassembled WGS sequence"/>
</dbReference>
<gene>
    <name evidence="2" type="ORF">AKAME5_002254100</name>
</gene>
<feature type="region of interest" description="Disordered" evidence="1">
    <location>
        <begin position="136"/>
        <end position="159"/>
    </location>
</feature>
<protein>
    <submittedName>
        <fullName evidence="2">Uncharacterized protein</fullName>
    </submittedName>
</protein>
<evidence type="ECO:0000313" key="2">
    <source>
        <dbReference type="EMBL" id="GLD71220.1"/>
    </source>
</evidence>
<evidence type="ECO:0000256" key="1">
    <source>
        <dbReference type="SAM" id="MobiDB-lite"/>
    </source>
</evidence>
<evidence type="ECO:0000313" key="3">
    <source>
        <dbReference type="Proteomes" id="UP001279410"/>
    </source>
</evidence>
<dbReference type="EMBL" id="BRZM01000546">
    <property type="protein sequence ID" value="GLD71220.1"/>
    <property type="molecule type" value="Genomic_DNA"/>
</dbReference>
<reference evidence="2" key="1">
    <citation type="submission" date="2022-08" db="EMBL/GenBank/DDBJ databases">
        <title>Genome sequencing of akame (Lates japonicus).</title>
        <authorList>
            <person name="Hashiguchi Y."/>
            <person name="Takahashi H."/>
        </authorList>
    </citation>
    <scope>NUCLEOTIDE SEQUENCE</scope>
    <source>
        <strain evidence="2">Kochi</strain>
    </source>
</reference>
<proteinExistence type="predicted"/>
<accession>A0AAD3RKG0</accession>
<name>A0AAD3RKG0_LATJO</name>
<comment type="caution">
    <text evidence="2">The sequence shown here is derived from an EMBL/GenBank/DDBJ whole genome shotgun (WGS) entry which is preliminary data.</text>
</comment>